<keyword evidence="2" id="KW-0963">Cytoplasm</keyword>
<gene>
    <name evidence="6" type="primary">rimI</name>
    <name evidence="6" type="ORF">K0504_05765</name>
</gene>
<keyword evidence="3 6" id="KW-0808">Transferase</keyword>
<name>A0ABS7EF42_9GAMM</name>
<keyword evidence="6" id="KW-0687">Ribonucleoprotein</keyword>
<dbReference type="Proteomes" id="UP001166251">
    <property type="component" value="Unassembled WGS sequence"/>
</dbReference>
<dbReference type="InterPro" id="IPR050680">
    <property type="entry name" value="YpeA/RimI_acetyltransf"/>
</dbReference>
<dbReference type="GO" id="GO:0008999">
    <property type="term" value="F:protein-N-terminal-alanine acetyltransferase activity"/>
    <property type="evidence" value="ECO:0007669"/>
    <property type="project" value="UniProtKB-EC"/>
</dbReference>
<dbReference type="CDD" id="cd04301">
    <property type="entry name" value="NAT_SF"/>
    <property type="match status" value="1"/>
</dbReference>
<dbReference type="PROSITE" id="PS51186">
    <property type="entry name" value="GNAT"/>
    <property type="match status" value="1"/>
</dbReference>
<dbReference type="InterPro" id="IPR000182">
    <property type="entry name" value="GNAT_dom"/>
</dbReference>
<comment type="similarity">
    <text evidence="1">Belongs to the acetyltransferase family. RimI subfamily.</text>
</comment>
<dbReference type="PANTHER" id="PTHR43420:SF51">
    <property type="entry name" value="PEPTIDYL-LYSINE N-ACETYLTRANSFERASE YIAC"/>
    <property type="match status" value="1"/>
</dbReference>
<dbReference type="PANTHER" id="PTHR43420">
    <property type="entry name" value="ACETYLTRANSFERASE"/>
    <property type="match status" value="1"/>
</dbReference>
<comment type="caution">
    <text evidence="6">The sequence shown here is derived from an EMBL/GenBank/DDBJ whole genome shotgun (WGS) entry which is preliminary data.</text>
</comment>
<dbReference type="EC" id="2.3.1.266" evidence="6"/>
<organism evidence="6 7">
    <name type="scientific">Neiella holothuriorum</name>
    <dbReference type="NCBI Taxonomy" id="2870530"/>
    <lineage>
        <taxon>Bacteria</taxon>
        <taxon>Pseudomonadati</taxon>
        <taxon>Pseudomonadota</taxon>
        <taxon>Gammaproteobacteria</taxon>
        <taxon>Alteromonadales</taxon>
        <taxon>Echinimonadaceae</taxon>
        <taxon>Neiella</taxon>
    </lineage>
</organism>
<keyword evidence="4 6" id="KW-0012">Acyltransferase</keyword>
<feature type="domain" description="N-acetyltransferase" evidence="5">
    <location>
        <begin position="12"/>
        <end position="161"/>
    </location>
</feature>
<reference evidence="6" key="1">
    <citation type="submission" date="2021-07" db="EMBL/GenBank/DDBJ databases">
        <title>Neiella marina sp. nov., isolated from the intestinal content of sea cucumber Apostichopus japonicus.</title>
        <authorList>
            <person name="Bai X."/>
        </authorList>
    </citation>
    <scope>NUCLEOTIDE SEQUENCE</scope>
    <source>
        <strain evidence="6">126</strain>
    </source>
</reference>
<evidence type="ECO:0000256" key="3">
    <source>
        <dbReference type="ARBA" id="ARBA00022679"/>
    </source>
</evidence>
<evidence type="ECO:0000259" key="5">
    <source>
        <dbReference type="PROSITE" id="PS51186"/>
    </source>
</evidence>
<evidence type="ECO:0000256" key="2">
    <source>
        <dbReference type="ARBA" id="ARBA00022490"/>
    </source>
</evidence>
<keyword evidence="6" id="KW-0689">Ribosomal protein</keyword>
<evidence type="ECO:0000256" key="4">
    <source>
        <dbReference type="ARBA" id="ARBA00023315"/>
    </source>
</evidence>
<dbReference type="InterPro" id="IPR006464">
    <property type="entry name" value="AcTrfase_RimI/Ard1"/>
</dbReference>
<dbReference type="NCBIfam" id="TIGR01575">
    <property type="entry name" value="rimI"/>
    <property type="match status" value="1"/>
</dbReference>
<dbReference type="Pfam" id="PF00583">
    <property type="entry name" value="Acetyltransf_1"/>
    <property type="match status" value="1"/>
</dbReference>
<protein>
    <submittedName>
        <fullName evidence="6">Ribosomal protein S18-alanine N-acetyltransferase</fullName>
        <ecNumber evidence="6">2.3.1.266</ecNumber>
    </submittedName>
</protein>
<proteinExistence type="inferred from homology"/>
<dbReference type="GO" id="GO:0005840">
    <property type="term" value="C:ribosome"/>
    <property type="evidence" value="ECO:0007669"/>
    <property type="project" value="UniProtKB-KW"/>
</dbReference>
<dbReference type="Gene3D" id="3.40.630.30">
    <property type="match status" value="1"/>
</dbReference>
<evidence type="ECO:0000313" key="7">
    <source>
        <dbReference type="Proteomes" id="UP001166251"/>
    </source>
</evidence>
<dbReference type="RefSeq" id="WP_220103221.1">
    <property type="nucleotide sequence ID" value="NZ_JAHZSS010000004.1"/>
</dbReference>
<evidence type="ECO:0000256" key="1">
    <source>
        <dbReference type="ARBA" id="ARBA00005395"/>
    </source>
</evidence>
<keyword evidence="7" id="KW-1185">Reference proteome</keyword>
<evidence type="ECO:0000313" key="6">
    <source>
        <dbReference type="EMBL" id="MBW8190538.1"/>
    </source>
</evidence>
<dbReference type="EMBL" id="JAHZSS010000004">
    <property type="protein sequence ID" value="MBW8190538.1"/>
    <property type="molecule type" value="Genomic_DNA"/>
</dbReference>
<dbReference type="InterPro" id="IPR016181">
    <property type="entry name" value="Acyl_CoA_acyltransferase"/>
</dbReference>
<accession>A0ABS7EF42</accession>
<sequence>MEPTQRLAPASMIIRPMQSSDVQAVAAIEQQLQYNPWSEYLFADSLSVNRYFCFVMLSEQSAEELAGYYVAEAIAGEASLHNIGIASAFQGQGFGKQLLQHMLAQCRLSSVSKVFLEVRDTNGKAINLYKSLGFQLDGVRKGYYSAPWGREDGHLMSLALS</sequence>
<dbReference type="SUPFAM" id="SSF55729">
    <property type="entry name" value="Acyl-CoA N-acyltransferases (Nat)"/>
    <property type="match status" value="1"/>
</dbReference>